<dbReference type="AlphaFoldDB" id="Q2RNV1"/>
<evidence type="ECO:0000256" key="5">
    <source>
        <dbReference type="ARBA" id="ARBA00022764"/>
    </source>
</evidence>
<gene>
    <name evidence="6" type="ordered locus">Rru_A3400</name>
</gene>
<dbReference type="eggNOG" id="COG1613">
    <property type="taxonomic scope" value="Bacteria"/>
</dbReference>
<keyword evidence="4" id="KW-0732">Signal</keyword>
<dbReference type="GO" id="GO:1902358">
    <property type="term" value="P:sulfate transmembrane transport"/>
    <property type="evidence" value="ECO:0007669"/>
    <property type="project" value="InterPro"/>
</dbReference>
<reference evidence="6 7" key="1">
    <citation type="journal article" date="2011" name="Stand. Genomic Sci.">
        <title>Complete genome sequence of Rhodospirillum rubrum type strain (S1).</title>
        <authorList>
            <person name="Munk A.C."/>
            <person name="Copeland A."/>
            <person name="Lucas S."/>
            <person name="Lapidus A."/>
            <person name="Del Rio T.G."/>
            <person name="Barry K."/>
            <person name="Detter J.C."/>
            <person name="Hammon N."/>
            <person name="Israni S."/>
            <person name="Pitluck S."/>
            <person name="Brettin T."/>
            <person name="Bruce D."/>
            <person name="Han C."/>
            <person name="Tapia R."/>
            <person name="Gilna P."/>
            <person name="Schmutz J."/>
            <person name="Larimer F."/>
            <person name="Land M."/>
            <person name="Kyrpides N.C."/>
            <person name="Mavromatis K."/>
            <person name="Richardson P."/>
            <person name="Rohde M."/>
            <person name="Goker M."/>
            <person name="Klenk H.P."/>
            <person name="Zhang Y."/>
            <person name="Roberts G.P."/>
            <person name="Reslewic S."/>
            <person name="Schwartz D.C."/>
        </authorList>
    </citation>
    <scope>NUCLEOTIDE SEQUENCE [LARGE SCALE GENOMIC DNA]</scope>
    <source>
        <strain evidence="7">ATCC 11170 / ATH 1.1.1 / DSM 467 / LMG 4362 / NCIMB 8255 / S1</strain>
    </source>
</reference>
<comment type="subcellular location">
    <subcellularLocation>
        <location evidence="1">Periplasm</location>
    </subcellularLocation>
</comment>
<accession>Q2RNV1</accession>
<evidence type="ECO:0000256" key="3">
    <source>
        <dbReference type="ARBA" id="ARBA00022448"/>
    </source>
</evidence>
<dbReference type="PhylomeDB" id="Q2RNV1"/>
<dbReference type="InterPro" id="IPR034408">
    <property type="entry name" value="Sulphate/thiosulphate_BS"/>
</dbReference>
<dbReference type="EMBL" id="CP000230">
    <property type="protein sequence ID" value="ABC24194.1"/>
    <property type="molecule type" value="Genomic_DNA"/>
</dbReference>
<dbReference type="GO" id="GO:1901681">
    <property type="term" value="F:sulfur compound binding"/>
    <property type="evidence" value="ECO:0007669"/>
    <property type="project" value="InterPro"/>
</dbReference>
<dbReference type="CDD" id="cd01005">
    <property type="entry name" value="PBP2_CysP"/>
    <property type="match status" value="1"/>
</dbReference>
<dbReference type="NCBIfam" id="NF008106">
    <property type="entry name" value="PRK10852.1"/>
    <property type="match status" value="1"/>
</dbReference>
<dbReference type="InterPro" id="IPR005669">
    <property type="entry name" value="Thiosulph/SO4-bd"/>
</dbReference>
<evidence type="ECO:0000256" key="1">
    <source>
        <dbReference type="ARBA" id="ARBA00004418"/>
    </source>
</evidence>
<organism evidence="6 7">
    <name type="scientific">Rhodospirillum rubrum (strain ATCC 11170 / ATH 1.1.1 / DSM 467 / LMG 4362 / NCIMB 8255 / S1)</name>
    <dbReference type="NCBI Taxonomy" id="269796"/>
    <lineage>
        <taxon>Bacteria</taxon>
        <taxon>Pseudomonadati</taxon>
        <taxon>Pseudomonadota</taxon>
        <taxon>Alphaproteobacteria</taxon>
        <taxon>Rhodospirillales</taxon>
        <taxon>Rhodospirillaceae</taxon>
        <taxon>Rhodospirillum</taxon>
    </lineage>
</organism>
<dbReference type="NCBIfam" id="TIGR00971">
    <property type="entry name" value="3a0106s03"/>
    <property type="match status" value="1"/>
</dbReference>
<keyword evidence="7" id="KW-1185">Reference proteome</keyword>
<evidence type="ECO:0000256" key="2">
    <source>
        <dbReference type="ARBA" id="ARBA00006099"/>
    </source>
</evidence>
<dbReference type="KEGG" id="rru:Rru_A3400"/>
<dbReference type="RefSeq" id="WP_011391147.1">
    <property type="nucleotide sequence ID" value="NC_007643.1"/>
</dbReference>
<dbReference type="HOGENOM" id="CLU_055615_0_1_5"/>
<evidence type="ECO:0000313" key="6">
    <source>
        <dbReference type="EMBL" id="ABC24194.1"/>
    </source>
</evidence>
<protein>
    <submittedName>
        <fullName evidence="6">Thiosulphate-binding protein</fullName>
    </submittedName>
</protein>
<evidence type="ECO:0000256" key="4">
    <source>
        <dbReference type="ARBA" id="ARBA00022729"/>
    </source>
</evidence>
<name>Q2RNV1_RHORT</name>
<dbReference type="Gene3D" id="3.40.190.10">
    <property type="entry name" value="Periplasmic binding protein-like II"/>
    <property type="match status" value="2"/>
</dbReference>
<dbReference type="Pfam" id="PF13531">
    <property type="entry name" value="SBP_bac_11"/>
    <property type="match status" value="1"/>
</dbReference>
<dbReference type="SUPFAM" id="SSF53850">
    <property type="entry name" value="Periplasmic binding protein-like II"/>
    <property type="match status" value="1"/>
</dbReference>
<dbReference type="PATRIC" id="fig|269796.9.peg.3516"/>
<evidence type="ECO:0000313" key="7">
    <source>
        <dbReference type="Proteomes" id="UP000001929"/>
    </source>
</evidence>
<keyword evidence="5" id="KW-0574">Periplasm</keyword>
<dbReference type="NCBIfam" id="NF008022">
    <property type="entry name" value="PRK10752.1"/>
    <property type="match status" value="1"/>
</dbReference>
<sequence>MTRQLVSRSRVSGRRLIPLIVAGLLASAPVPGLIAQAEAKDVTLLNVSYDPTRELYKAVNAAFAESWKAKTGDTVIINTSHGGSGKQARAVIDGLEADVVTLALASDIDAIATHTKRLSPDWQKRLPDASSPYTSTIVFLVRKGNPKGIHDWDDLVREGVQVITPNPKTSGGARWNHLAAWGYAEQKFGGDQAKVKDFIKTLYKNVPVLDTGARGSTTTFVKRGLGDVLLAWENEAFLAIEELGPNQFDIVVPSLSILAQPPVALVDGEVDRHGTREVAQAYLEFLYTPAAQKIIAHNFYRPVNREAADPADIARFPEVKLLTIDDPVFGGWTKAQKEHFDEGGLFDQIYQPGG</sequence>
<dbReference type="EnsemblBacteria" id="ABC24194">
    <property type="protein sequence ID" value="ABC24194"/>
    <property type="gene ID" value="Rru_A3400"/>
</dbReference>
<dbReference type="GO" id="GO:0140104">
    <property type="term" value="F:molecular carrier activity"/>
    <property type="evidence" value="ECO:0007669"/>
    <property type="project" value="InterPro"/>
</dbReference>
<dbReference type="PANTHER" id="PTHR30368">
    <property type="entry name" value="SULFATE-BINDING PROTEIN"/>
    <property type="match status" value="1"/>
</dbReference>
<proteinExistence type="inferred from homology"/>
<dbReference type="STRING" id="269796.Rru_A3400"/>
<comment type="similarity">
    <text evidence="2">Belongs to the prokaryotic sulfate-binding protein family.</text>
</comment>
<dbReference type="GO" id="GO:0042597">
    <property type="term" value="C:periplasmic space"/>
    <property type="evidence" value="ECO:0007669"/>
    <property type="project" value="UniProtKB-SubCell"/>
</dbReference>
<keyword evidence="3" id="KW-0813">Transport</keyword>
<dbReference type="Proteomes" id="UP000001929">
    <property type="component" value="Chromosome"/>
</dbReference>
<dbReference type="PANTHER" id="PTHR30368:SF2">
    <property type="entry name" value="SULFATE-BINDING PROTEIN"/>
    <property type="match status" value="1"/>
</dbReference>
<dbReference type="PROSITE" id="PS00757">
    <property type="entry name" value="PROK_SULFATE_BIND_2"/>
    <property type="match status" value="1"/>
</dbReference>